<dbReference type="Proteomes" id="UP000682111">
    <property type="component" value="Unassembled WGS sequence"/>
</dbReference>
<keyword evidence="2" id="KW-0732">Signal</keyword>
<keyword evidence="4" id="KW-1185">Reference proteome</keyword>
<evidence type="ECO:0000313" key="3">
    <source>
        <dbReference type="EMBL" id="GIN61313.1"/>
    </source>
</evidence>
<reference evidence="3" key="1">
    <citation type="submission" date="2021-03" db="EMBL/GenBank/DDBJ databases">
        <title>Antimicrobial resistance genes in bacteria isolated from Japanese honey, and their potential for conferring macrolide and lincosamide resistance in the American foulbrood pathogen Paenibacillus larvae.</title>
        <authorList>
            <person name="Okamoto M."/>
            <person name="Kumagai M."/>
            <person name="Kanamori H."/>
            <person name="Takamatsu D."/>
        </authorList>
    </citation>
    <scope>NUCLEOTIDE SEQUENCE</scope>
    <source>
        <strain evidence="3">J27TS8</strain>
    </source>
</reference>
<dbReference type="EMBL" id="BORC01000002">
    <property type="protein sequence ID" value="GIN61313.1"/>
    <property type="molecule type" value="Genomic_DNA"/>
</dbReference>
<sequence>MKRLSFLWTFVFCLSLMVTGSATAEETKDSLKMEELTVQILPEYSYHPKDKEGKRPPLLVGYHGSLLNNTDKAQKGKIQIPLPTKEKNFKIGFVADYSADMRDMYEIEYELDEKEGFISWETSEEIQPQELYRFVIEYYTDSIVDGDKKTLDFHFESFADIGLMNLIFVEPLKTESFKLEPEAETHQKNSYNMNMFLYQVQGMKKGDEKSIKLEYERADDRTTTKIMEEMAGSDGMQQASVRNNEEKIPTWLIITVISVITVMSAILLVYFLKKYSAKTKTKLKQPKNKEENHAKKAKLREMLLEGTITEEEYNELMKKI</sequence>
<protein>
    <recommendedName>
        <fullName evidence="5">SHOCT domain-containing protein</fullName>
    </recommendedName>
</protein>
<dbReference type="RefSeq" id="WP_212933400.1">
    <property type="nucleotide sequence ID" value="NZ_BORC01000002.1"/>
</dbReference>
<keyword evidence="1" id="KW-0812">Transmembrane</keyword>
<organism evidence="3 4">
    <name type="scientific">Robertmurraya siralis</name>
    <dbReference type="NCBI Taxonomy" id="77777"/>
    <lineage>
        <taxon>Bacteria</taxon>
        <taxon>Bacillati</taxon>
        <taxon>Bacillota</taxon>
        <taxon>Bacilli</taxon>
        <taxon>Bacillales</taxon>
        <taxon>Bacillaceae</taxon>
        <taxon>Robertmurraya</taxon>
    </lineage>
</organism>
<evidence type="ECO:0000313" key="4">
    <source>
        <dbReference type="Proteomes" id="UP000682111"/>
    </source>
</evidence>
<comment type="caution">
    <text evidence="3">The sequence shown here is derived from an EMBL/GenBank/DDBJ whole genome shotgun (WGS) entry which is preliminary data.</text>
</comment>
<evidence type="ECO:0000256" key="2">
    <source>
        <dbReference type="SAM" id="SignalP"/>
    </source>
</evidence>
<proteinExistence type="predicted"/>
<gene>
    <name evidence="3" type="ORF">J27TS8_13060</name>
</gene>
<feature type="transmembrane region" description="Helical" evidence="1">
    <location>
        <begin position="251"/>
        <end position="272"/>
    </location>
</feature>
<dbReference type="AlphaFoldDB" id="A0A919WGD8"/>
<name>A0A919WGD8_9BACI</name>
<accession>A0A919WGD8</accession>
<evidence type="ECO:0008006" key="5">
    <source>
        <dbReference type="Google" id="ProtNLM"/>
    </source>
</evidence>
<keyword evidence="1" id="KW-1133">Transmembrane helix</keyword>
<evidence type="ECO:0000256" key="1">
    <source>
        <dbReference type="SAM" id="Phobius"/>
    </source>
</evidence>
<feature type="chain" id="PRO_5037181689" description="SHOCT domain-containing protein" evidence="2">
    <location>
        <begin position="25"/>
        <end position="320"/>
    </location>
</feature>
<feature type="signal peptide" evidence="2">
    <location>
        <begin position="1"/>
        <end position="24"/>
    </location>
</feature>
<keyword evidence="1" id="KW-0472">Membrane</keyword>